<evidence type="ECO:0000313" key="1">
    <source>
        <dbReference type="EMBL" id="CAG9933401.1"/>
    </source>
</evidence>
<dbReference type="RefSeq" id="WP_239797178.1">
    <property type="nucleotide sequence ID" value="NZ_OU912926.1"/>
</dbReference>
<protein>
    <recommendedName>
        <fullName evidence="3">HTH HARE-type domain-containing protein</fullName>
    </recommendedName>
</protein>
<proteinExistence type="predicted"/>
<name>A0ABN8AL01_9PROT</name>
<evidence type="ECO:0008006" key="3">
    <source>
        <dbReference type="Google" id="ProtNLM"/>
    </source>
</evidence>
<dbReference type="Proteomes" id="UP000839052">
    <property type="component" value="Chromosome"/>
</dbReference>
<reference evidence="1 2" key="1">
    <citation type="submission" date="2021-10" db="EMBL/GenBank/DDBJ databases">
        <authorList>
            <person name="Koch H."/>
        </authorList>
    </citation>
    <scope>NUCLEOTIDE SEQUENCE [LARGE SCALE GENOMIC DNA]</scope>
    <source>
        <strain evidence="1">6680</strain>
    </source>
</reference>
<accession>A0ABN8AL01</accession>
<keyword evidence="2" id="KW-1185">Reference proteome</keyword>
<evidence type="ECO:0000313" key="2">
    <source>
        <dbReference type="Proteomes" id="UP000839052"/>
    </source>
</evidence>
<gene>
    <name evidence="1" type="ORF">NTG6680_2152</name>
</gene>
<dbReference type="EMBL" id="OU912926">
    <property type="protein sequence ID" value="CAG9933401.1"/>
    <property type="molecule type" value="Genomic_DNA"/>
</dbReference>
<organism evidence="1 2">
    <name type="scientific">Candidatus Nitrotoga arctica</name>
    <dbReference type="NCBI Taxonomy" id="453162"/>
    <lineage>
        <taxon>Bacteria</taxon>
        <taxon>Pseudomonadati</taxon>
        <taxon>Pseudomonadota</taxon>
        <taxon>Betaproteobacteria</taxon>
        <taxon>Nitrosomonadales</taxon>
        <taxon>Gallionellaceae</taxon>
        <taxon>Candidatus Nitrotoga</taxon>
    </lineage>
</organism>
<sequence length="160" mass="17371">MKTAQEAAHTILGELKAPTASKDLARLALERGLLTSNAQKPIDSLAQTIEKNIRDRVYNKPELKFVYSPAGRLVGLPDWEYSEPSASTSLATPSTPTAQLKELTVRLPIDIAEQVQLATYAKVAETLDDTVALLLQKGLASVAPHIEQALMARVRRLGEA</sequence>